<dbReference type="Gene3D" id="3.40.50.300">
    <property type="entry name" value="P-loop containing nucleotide triphosphate hydrolases"/>
    <property type="match status" value="1"/>
</dbReference>
<evidence type="ECO:0000256" key="1">
    <source>
        <dbReference type="ARBA" id="ARBA00022723"/>
    </source>
</evidence>
<organism evidence="5 6">
    <name type="scientific">Bonamia ostreae</name>
    <dbReference type="NCBI Taxonomy" id="126728"/>
    <lineage>
        <taxon>Eukaryota</taxon>
        <taxon>Sar</taxon>
        <taxon>Rhizaria</taxon>
        <taxon>Endomyxa</taxon>
        <taxon>Ascetosporea</taxon>
        <taxon>Haplosporida</taxon>
        <taxon>Bonamia</taxon>
    </lineage>
</organism>
<evidence type="ECO:0000256" key="3">
    <source>
        <dbReference type="ARBA" id="ARBA00023134"/>
    </source>
</evidence>
<evidence type="ECO:0000256" key="2">
    <source>
        <dbReference type="ARBA" id="ARBA00022741"/>
    </source>
</evidence>
<dbReference type="PANTHER" id="PTHR10218">
    <property type="entry name" value="GTP-BINDING PROTEIN ALPHA SUBUNIT"/>
    <property type="match status" value="1"/>
</dbReference>
<evidence type="ECO:0000313" key="5">
    <source>
        <dbReference type="EMBL" id="MES1920977.1"/>
    </source>
</evidence>
<dbReference type="InterPro" id="IPR001019">
    <property type="entry name" value="Gprotein_alpha_su"/>
</dbReference>
<accession>A0ABV2ANS5</accession>
<dbReference type="PANTHER" id="PTHR10218:SF302">
    <property type="entry name" value="GUANINE NUCLEOTIDE-BINDING PROTEIN ALPHA-5 SUBUNIT"/>
    <property type="match status" value="1"/>
</dbReference>
<keyword evidence="4" id="KW-0807">Transducer</keyword>
<comment type="caution">
    <text evidence="5">The sequence shown here is derived from an EMBL/GenBank/DDBJ whole genome shotgun (WGS) entry which is preliminary data.</text>
</comment>
<keyword evidence="1" id="KW-0479">Metal-binding</keyword>
<keyword evidence="2" id="KW-0547">Nucleotide-binding</keyword>
<dbReference type="SUPFAM" id="SSF52540">
    <property type="entry name" value="P-loop containing nucleoside triphosphate hydrolases"/>
    <property type="match status" value="1"/>
</dbReference>
<sequence>MGTCGTKLSKEEKKQLMISKQIDKKATDDFKTVDEAIKVLLLGPGESGKSTLLKQMNNLYSKGYDEDETRSFIHIIRENLLTTFQVQK</sequence>
<evidence type="ECO:0000313" key="6">
    <source>
        <dbReference type="Proteomes" id="UP001439008"/>
    </source>
</evidence>
<proteinExistence type="predicted"/>
<name>A0ABV2ANS5_9EUKA</name>
<dbReference type="EMBL" id="JBDODL010000993">
    <property type="protein sequence ID" value="MES1920977.1"/>
    <property type="molecule type" value="Genomic_DNA"/>
</dbReference>
<dbReference type="InterPro" id="IPR027417">
    <property type="entry name" value="P-loop_NTPase"/>
</dbReference>
<reference evidence="5 6" key="1">
    <citation type="journal article" date="2024" name="BMC Biol.">
        <title>Comparative genomics of Ascetosporea gives new insight into the evolutionary basis for animal parasitism in Rhizaria.</title>
        <authorList>
            <person name="Hiltunen Thoren M."/>
            <person name="Onut-Brannstrom I."/>
            <person name="Alfjorden A."/>
            <person name="Peckova H."/>
            <person name="Swords F."/>
            <person name="Hooper C."/>
            <person name="Holzer A.S."/>
            <person name="Bass D."/>
            <person name="Burki F."/>
        </authorList>
    </citation>
    <scope>NUCLEOTIDE SEQUENCE [LARGE SCALE GENOMIC DNA]</scope>
    <source>
        <strain evidence="5">20-A016</strain>
    </source>
</reference>
<protein>
    <recommendedName>
        <fullName evidence="7">G-protein alpha subunit</fullName>
    </recommendedName>
</protein>
<gene>
    <name evidence="5" type="ORF">MHBO_002583</name>
</gene>
<dbReference type="PROSITE" id="PS51882">
    <property type="entry name" value="G_ALPHA"/>
    <property type="match status" value="1"/>
</dbReference>
<evidence type="ECO:0008006" key="7">
    <source>
        <dbReference type="Google" id="ProtNLM"/>
    </source>
</evidence>
<keyword evidence="6" id="KW-1185">Reference proteome</keyword>
<dbReference type="Proteomes" id="UP001439008">
    <property type="component" value="Unassembled WGS sequence"/>
</dbReference>
<evidence type="ECO:0000256" key="4">
    <source>
        <dbReference type="ARBA" id="ARBA00023224"/>
    </source>
</evidence>
<dbReference type="Pfam" id="PF00503">
    <property type="entry name" value="G-alpha"/>
    <property type="match status" value="1"/>
</dbReference>
<keyword evidence="3" id="KW-0342">GTP-binding</keyword>